<evidence type="ECO:0000256" key="4">
    <source>
        <dbReference type="ARBA" id="ARBA00022737"/>
    </source>
</evidence>
<feature type="compositionally biased region" description="Polar residues" evidence="7">
    <location>
        <begin position="35"/>
        <end position="55"/>
    </location>
</feature>
<dbReference type="Pfam" id="PF17776">
    <property type="entry name" value="NLRC4_HD2"/>
    <property type="match status" value="1"/>
</dbReference>
<dbReference type="Proteomes" id="UP000823561">
    <property type="component" value="Chromosome 7"/>
</dbReference>
<comment type="subcellular location">
    <subcellularLocation>
        <location evidence="1">Cytoplasm</location>
    </subcellularLocation>
</comment>
<feature type="compositionally biased region" description="Low complexity" evidence="7">
    <location>
        <begin position="1"/>
        <end position="19"/>
    </location>
</feature>
<dbReference type="InterPro" id="IPR041075">
    <property type="entry name" value="NOD1/2_WH"/>
</dbReference>
<reference evidence="9" key="1">
    <citation type="submission" date="2020-10" db="EMBL/GenBank/DDBJ databases">
        <title>Chromosome-scale genome assembly of the Allis shad, Alosa alosa.</title>
        <authorList>
            <person name="Margot Z."/>
            <person name="Christophe K."/>
            <person name="Cabau C."/>
            <person name="Louis A."/>
            <person name="Berthelot C."/>
            <person name="Parey E."/>
            <person name="Roest Crollius H."/>
            <person name="Montfort J."/>
            <person name="Robinson-Rechavi M."/>
            <person name="Bucao C."/>
            <person name="Bouchez O."/>
            <person name="Gislard M."/>
            <person name="Lluch J."/>
            <person name="Milhes M."/>
            <person name="Lampietro C."/>
            <person name="Lopez Roques C."/>
            <person name="Donnadieu C."/>
            <person name="Braasch I."/>
            <person name="Desvignes T."/>
            <person name="Postlethwait J."/>
            <person name="Bobe J."/>
            <person name="Guiguen Y."/>
        </authorList>
    </citation>
    <scope>NUCLEOTIDE SEQUENCE</scope>
    <source>
        <strain evidence="9">M-15738</strain>
        <tissue evidence="9">Blood</tissue>
    </source>
</reference>
<dbReference type="InterPro" id="IPR029495">
    <property type="entry name" value="NACHT-assoc"/>
</dbReference>
<dbReference type="AlphaFoldDB" id="A0AAV6GW51"/>
<dbReference type="GO" id="GO:0005524">
    <property type="term" value="F:ATP binding"/>
    <property type="evidence" value="ECO:0007669"/>
    <property type="project" value="UniProtKB-KW"/>
</dbReference>
<dbReference type="PROSITE" id="PS50837">
    <property type="entry name" value="NACHT"/>
    <property type="match status" value="1"/>
</dbReference>
<accession>A0AAV6GW51</accession>
<gene>
    <name evidence="9" type="ORF">AALO_G00091100</name>
</gene>
<keyword evidence="10" id="KW-1185">Reference proteome</keyword>
<dbReference type="Pfam" id="PF17779">
    <property type="entry name" value="WHD_NOD2"/>
    <property type="match status" value="1"/>
</dbReference>
<keyword evidence="5" id="KW-0547">Nucleotide-binding</keyword>
<evidence type="ECO:0000313" key="10">
    <source>
        <dbReference type="Proteomes" id="UP000823561"/>
    </source>
</evidence>
<evidence type="ECO:0000256" key="1">
    <source>
        <dbReference type="ARBA" id="ARBA00004496"/>
    </source>
</evidence>
<keyword evidence="2" id="KW-0963">Cytoplasm</keyword>
<dbReference type="SMART" id="SM01288">
    <property type="entry name" value="FISNA"/>
    <property type="match status" value="1"/>
</dbReference>
<dbReference type="Pfam" id="PF14484">
    <property type="entry name" value="FISNA"/>
    <property type="match status" value="1"/>
</dbReference>
<dbReference type="EMBL" id="JADWDJ010000007">
    <property type="protein sequence ID" value="KAG5277761.1"/>
    <property type="molecule type" value="Genomic_DNA"/>
</dbReference>
<protein>
    <recommendedName>
        <fullName evidence="8">NACHT domain-containing protein</fullName>
    </recommendedName>
</protein>
<evidence type="ECO:0000256" key="2">
    <source>
        <dbReference type="ARBA" id="ARBA00022490"/>
    </source>
</evidence>
<keyword evidence="6" id="KW-0067">ATP-binding</keyword>
<evidence type="ECO:0000259" key="8">
    <source>
        <dbReference type="PROSITE" id="PS50837"/>
    </source>
</evidence>
<feature type="domain" description="NACHT" evidence="8">
    <location>
        <begin position="167"/>
        <end position="301"/>
    </location>
</feature>
<evidence type="ECO:0000256" key="6">
    <source>
        <dbReference type="ARBA" id="ARBA00022840"/>
    </source>
</evidence>
<dbReference type="InterPro" id="IPR041267">
    <property type="entry name" value="NLRP_HD2"/>
</dbReference>
<keyword evidence="3" id="KW-0433">Leucine-rich repeat</keyword>
<dbReference type="InterPro" id="IPR007111">
    <property type="entry name" value="NACHT_NTPase"/>
</dbReference>
<dbReference type="PANTHER" id="PTHR24106">
    <property type="entry name" value="NACHT, LRR AND CARD DOMAINS-CONTAINING"/>
    <property type="match status" value="1"/>
</dbReference>
<evidence type="ECO:0000256" key="7">
    <source>
        <dbReference type="SAM" id="MobiDB-lite"/>
    </source>
</evidence>
<dbReference type="InterPro" id="IPR027417">
    <property type="entry name" value="P-loop_NTPase"/>
</dbReference>
<organism evidence="9 10">
    <name type="scientific">Alosa alosa</name>
    <name type="common">allis shad</name>
    <dbReference type="NCBI Taxonomy" id="278164"/>
    <lineage>
        <taxon>Eukaryota</taxon>
        <taxon>Metazoa</taxon>
        <taxon>Chordata</taxon>
        <taxon>Craniata</taxon>
        <taxon>Vertebrata</taxon>
        <taxon>Euteleostomi</taxon>
        <taxon>Actinopterygii</taxon>
        <taxon>Neopterygii</taxon>
        <taxon>Teleostei</taxon>
        <taxon>Clupei</taxon>
        <taxon>Clupeiformes</taxon>
        <taxon>Clupeoidei</taxon>
        <taxon>Clupeidae</taxon>
        <taxon>Alosa</taxon>
    </lineage>
</organism>
<comment type="caution">
    <text evidence="9">The sequence shown here is derived from an EMBL/GenBank/DDBJ whole genome shotgun (WGS) entry which is preliminary data.</text>
</comment>
<evidence type="ECO:0000256" key="3">
    <source>
        <dbReference type="ARBA" id="ARBA00022614"/>
    </source>
</evidence>
<dbReference type="Gene3D" id="3.40.50.300">
    <property type="entry name" value="P-loop containing nucleotide triphosphate hydrolases"/>
    <property type="match status" value="1"/>
</dbReference>
<proteinExistence type="predicted"/>
<name>A0AAV6GW51_9TELE</name>
<sequence length="674" mass="76992">MGAQNSNRSSSYTTTSVSMKSDKSMGRPITFRGGDSSTEQMRDASSNSRSPSPTITCVVEREKIDWSMAQTMTFKSGDSSTGNRYQQIHKSHLQKKFQFEGTINQGHPTSLRLTYTEPHITEGGGEVNDEHEVRQLERASWRESAQDSPIKCSDIFKPLSGQDKPIRTVLTKGLAGIGKTVSVQKFILDWVEGTANQDIHFIFPLPFRELNLMMEKKFSLVGLIQHFFPEIKDHRVFTCSNNRSMFIFDGLDECRLPLDFNSHPKCCDVTEPASVDVLLTNLIRGNLLPSALLWITTRPAAANRILRKCVDQVTEIRGFNDPQKEEYFRKRISDENLASKTITHLKSSRSLYIMCHIPVFCWISATVVERESESLEMPRTLTQWYTHFLIIQTNMKRDKFTDRKERDEDVIFNLGKLAFQQLEKGNLIIYEDDLRECGIDVTEASVYSGVCTQIFREEPGLYLGKVFSFIHLSIQEFLAALYVFLSLNNRQINMHDQPQPSQLSALFRAATLHDLHTTAVELALQSKNGHLDLFLRFLLGLSLQSNQNLLKHLLLKCSSQSDSSEQTVQCVKQKIRDQSSSERRINLFYCLNELNHHAVVEVIDKSSGTLYVDTLLPGEWKTQRFEFEMSEEQLDEFDLQKYIKTPEKDQTELLSPDDVLQKLVPVVTTSTSAH</sequence>
<dbReference type="InterPro" id="IPR051261">
    <property type="entry name" value="NLR"/>
</dbReference>
<evidence type="ECO:0000256" key="5">
    <source>
        <dbReference type="ARBA" id="ARBA00022741"/>
    </source>
</evidence>
<evidence type="ECO:0000313" key="9">
    <source>
        <dbReference type="EMBL" id="KAG5277761.1"/>
    </source>
</evidence>
<dbReference type="FunFam" id="3.40.50.300:FF:001524">
    <property type="entry name" value="Si:dkey-126g1.7"/>
    <property type="match status" value="1"/>
</dbReference>
<feature type="region of interest" description="Disordered" evidence="7">
    <location>
        <begin position="1"/>
        <end position="55"/>
    </location>
</feature>
<keyword evidence="4" id="KW-0677">Repeat</keyword>
<dbReference type="Pfam" id="PF05729">
    <property type="entry name" value="NACHT"/>
    <property type="match status" value="1"/>
</dbReference>
<dbReference type="GO" id="GO:0005737">
    <property type="term" value="C:cytoplasm"/>
    <property type="evidence" value="ECO:0007669"/>
    <property type="project" value="UniProtKB-SubCell"/>
</dbReference>